<evidence type="ECO:0000256" key="2">
    <source>
        <dbReference type="PROSITE-ProRule" id="PRU00235"/>
    </source>
</evidence>
<dbReference type="OrthoDB" id="5981550at2759"/>
<feature type="chain" id="PRO_5003117660" description="RCC1-like domain-containing protein" evidence="3">
    <location>
        <begin position="20"/>
        <end position="471"/>
    </location>
</feature>
<dbReference type="Proteomes" id="UP000008312">
    <property type="component" value="Unassembled WGS sequence"/>
</dbReference>
<keyword evidence="3" id="KW-0732">Signal</keyword>
<dbReference type="InterPro" id="IPR009091">
    <property type="entry name" value="RCC1/BLIP-II"/>
</dbReference>
<dbReference type="InterPro" id="IPR051625">
    <property type="entry name" value="Signaling_Regulatory_Domain"/>
</dbReference>
<name>D8M0Y4_BLAHO</name>
<dbReference type="PRINTS" id="PR00633">
    <property type="entry name" value="RCCNDNSATION"/>
</dbReference>
<dbReference type="Gene3D" id="1.10.10.750">
    <property type="entry name" value="Ypt/Rab-GAP domain of gyp1p, domain 1"/>
    <property type="match status" value="1"/>
</dbReference>
<organism evidence="5">
    <name type="scientific">Blastocystis hominis</name>
    <dbReference type="NCBI Taxonomy" id="12968"/>
    <lineage>
        <taxon>Eukaryota</taxon>
        <taxon>Sar</taxon>
        <taxon>Stramenopiles</taxon>
        <taxon>Bigyra</taxon>
        <taxon>Opalozoa</taxon>
        <taxon>Opalinata</taxon>
        <taxon>Blastocystidae</taxon>
        <taxon>Blastocystis</taxon>
    </lineage>
</organism>
<feature type="repeat" description="RCC1" evidence="2">
    <location>
        <begin position="114"/>
        <end position="166"/>
    </location>
</feature>
<feature type="repeat" description="RCC1" evidence="2">
    <location>
        <begin position="13"/>
        <end position="65"/>
    </location>
</feature>
<dbReference type="GeneID" id="24919068"/>
<sequence length="471" mass="51237">MGSGHFLVLLDSGLVYAWGDNQLGQLGVGKSVHRCETPMLVSSLLNKRIVMIATSSTHSLALDESGAVYAWGDNRSGACGVSSLSFIYTPVLCFQNCTHIAAGSHFSVFVHKQSGVFACGRSREGQCGAYDGEMLLSPRQIAGFPSSLQVQQVCCGDGFSLLLAKDRSVFTWGCGSFGELGIRDPLGSTSPQGAANHLLISHLPTQIYLNACLQTGETVETIACGAHNCLLATTLGRCIAWGRNAGNCFGLPDPVESVPRPAVLPHPALSHIRSIAAADDVLVFLREPATSQASTSLPEAAPSKWMDFPRFKDTKTIRQLDLEEQTRLVLWRSQLSRDYFTHGLTTQVAAEWRRGLPIELRGKLWSHQIGNALHLTREIYSMYQRHWKRHRLSIAYAYREPSGNSTVTIGREQTLRGVGVDLSRTFGYPRGSRWTVAPCSCSAWARRCAASCSNASKSSRSTGPISGTCRE</sequence>
<gene>
    <name evidence="5" type="ORF">GSBLH_T00001843001</name>
</gene>
<keyword evidence="6" id="KW-1185">Reference proteome</keyword>
<reference evidence="5" key="1">
    <citation type="submission" date="2010-02" db="EMBL/GenBank/DDBJ databases">
        <title>Sequencing and annotation of the Blastocystis hominis genome.</title>
        <authorList>
            <person name="Wincker P."/>
        </authorList>
    </citation>
    <scope>NUCLEOTIDE SEQUENCE</scope>
    <source>
        <strain evidence="5">Singapore isolate B</strain>
    </source>
</reference>
<dbReference type="InterPro" id="IPR058923">
    <property type="entry name" value="RCC1-like_dom"/>
</dbReference>
<keyword evidence="1" id="KW-0677">Repeat</keyword>
<dbReference type="AlphaFoldDB" id="D8M0Y4"/>
<protein>
    <recommendedName>
        <fullName evidence="4">RCC1-like domain-containing protein</fullName>
    </recommendedName>
</protein>
<accession>D8M0Y4</accession>
<evidence type="ECO:0000256" key="1">
    <source>
        <dbReference type="ARBA" id="ARBA00022737"/>
    </source>
</evidence>
<dbReference type="Pfam" id="PF25390">
    <property type="entry name" value="WD40_RLD"/>
    <property type="match status" value="1"/>
</dbReference>
<feature type="signal peptide" evidence="3">
    <location>
        <begin position="1"/>
        <end position="19"/>
    </location>
</feature>
<dbReference type="PROSITE" id="PS50012">
    <property type="entry name" value="RCC1_3"/>
    <property type="match status" value="4"/>
</dbReference>
<dbReference type="EMBL" id="FN668644">
    <property type="protein sequence ID" value="CBK21723.2"/>
    <property type="molecule type" value="Genomic_DNA"/>
</dbReference>
<dbReference type="PANTHER" id="PTHR22872">
    <property type="entry name" value="BTK-BINDING PROTEIN-RELATED"/>
    <property type="match status" value="1"/>
</dbReference>
<evidence type="ECO:0000256" key="3">
    <source>
        <dbReference type="SAM" id="SignalP"/>
    </source>
</evidence>
<evidence type="ECO:0000313" key="5">
    <source>
        <dbReference type="EMBL" id="CBK21723.2"/>
    </source>
</evidence>
<proteinExistence type="predicted"/>
<dbReference type="OMA" id="HNCLLAT"/>
<dbReference type="SUPFAM" id="SSF50985">
    <property type="entry name" value="RCC1/BLIP-II"/>
    <property type="match status" value="1"/>
</dbReference>
<evidence type="ECO:0000313" key="6">
    <source>
        <dbReference type="Proteomes" id="UP000008312"/>
    </source>
</evidence>
<dbReference type="Gene3D" id="2.130.10.30">
    <property type="entry name" value="Regulator of chromosome condensation 1/beta-lactamase-inhibitor protein II"/>
    <property type="match status" value="2"/>
</dbReference>
<feature type="domain" description="RCC1-like" evidence="4">
    <location>
        <begin position="2"/>
        <end position="280"/>
    </location>
</feature>
<feature type="repeat" description="RCC1" evidence="2">
    <location>
        <begin position="66"/>
        <end position="113"/>
    </location>
</feature>
<dbReference type="InterPro" id="IPR000408">
    <property type="entry name" value="Reg_chr_condens"/>
</dbReference>
<evidence type="ECO:0000259" key="4">
    <source>
        <dbReference type="Pfam" id="PF25390"/>
    </source>
</evidence>
<dbReference type="InParanoid" id="D8M0Y4"/>
<dbReference type="RefSeq" id="XP_012895771.1">
    <property type="nucleotide sequence ID" value="XM_013040317.1"/>
</dbReference>
<feature type="repeat" description="RCC1" evidence="2">
    <location>
        <begin position="167"/>
        <end position="235"/>
    </location>
</feature>